<protein>
    <submittedName>
        <fullName evidence="1">Uncharacterized protein</fullName>
    </submittedName>
</protein>
<organism evidence="1 2">
    <name type="scientific">Paenibacillus mucilaginosus (strain KNP414)</name>
    <dbReference type="NCBI Taxonomy" id="1036673"/>
    <lineage>
        <taxon>Bacteria</taxon>
        <taxon>Bacillati</taxon>
        <taxon>Bacillota</taxon>
        <taxon>Bacilli</taxon>
        <taxon>Bacillales</taxon>
        <taxon>Paenibacillaceae</taxon>
        <taxon>Paenibacillus</taxon>
    </lineage>
</organism>
<dbReference type="Proteomes" id="UP000006620">
    <property type="component" value="Chromosome"/>
</dbReference>
<dbReference type="RefSeq" id="WP_013914204.1">
    <property type="nucleotide sequence ID" value="NC_015690.1"/>
</dbReference>
<dbReference type="HOGENOM" id="CLU_2035694_0_0_9"/>
<accession>F8FP88</accession>
<evidence type="ECO:0000313" key="2">
    <source>
        <dbReference type="Proteomes" id="UP000006620"/>
    </source>
</evidence>
<reference evidence="2" key="1">
    <citation type="submission" date="2011-06" db="EMBL/GenBank/DDBJ databases">
        <title>Complete genome sequence of Paenibacillus mucilaginosus KNP414.</title>
        <authorList>
            <person name="Wang J."/>
            <person name="Hu S."/>
            <person name="Hu X."/>
            <person name="Zhang B."/>
            <person name="Dong D."/>
            <person name="Zhang S."/>
            <person name="Zhao K."/>
            <person name="Wu D."/>
        </authorList>
    </citation>
    <scope>NUCLEOTIDE SEQUENCE [LARGE SCALE GENOMIC DNA]</scope>
    <source>
        <strain evidence="2">KNP414</strain>
    </source>
</reference>
<dbReference type="PATRIC" id="fig|1036673.3.peg.365"/>
<reference evidence="1 2" key="2">
    <citation type="journal article" date="2013" name="Genome Announc.">
        <title>Genome Sequence of Growth-Improving Paenibacillus mucilaginosus Strain KNP414.</title>
        <authorList>
            <person name="Lu J.J."/>
            <person name="Wang J.F."/>
            <person name="Hu X.F."/>
        </authorList>
    </citation>
    <scope>NUCLEOTIDE SEQUENCE [LARGE SCALE GENOMIC DNA]</scope>
    <source>
        <strain evidence="1 2">KNP414</strain>
    </source>
</reference>
<dbReference type="AlphaFoldDB" id="F8FP88"/>
<proteinExistence type="predicted"/>
<gene>
    <name evidence="1" type="ordered locus">KNP414_00413</name>
</gene>
<sequence length="121" mass="12992">MNKKAIGMAALLTAASLLVVSSVYGRTIITYVSEFFEPTPATADYGTVKKLTGDFRQQEISDSQTEAVWTQGSVTIKKPDGTTAKSEVPVGGFEVETKKWPQIPGVPDLEYKTFGSDTAAP</sequence>
<dbReference type="KEGG" id="pms:KNP414_00413"/>
<dbReference type="EMBL" id="CP002869">
    <property type="protein sequence ID" value="AEI39038.1"/>
    <property type="molecule type" value="Genomic_DNA"/>
</dbReference>
<name>F8FP88_PAEMK</name>
<evidence type="ECO:0000313" key="1">
    <source>
        <dbReference type="EMBL" id="AEI39038.1"/>
    </source>
</evidence>